<dbReference type="PANTHER" id="PTHR34153">
    <property type="entry name" value="SI:CH211-262H13.3-RELATED-RELATED"/>
    <property type="match status" value="1"/>
</dbReference>
<dbReference type="PANTHER" id="PTHR34153:SF2">
    <property type="entry name" value="SI:CH211-262H13.3-RELATED"/>
    <property type="match status" value="1"/>
</dbReference>
<name>A0AAJ7VYJ0_CEPCN</name>
<dbReference type="InterPro" id="IPR032071">
    <property type="entry name" value="DUF4806"/>
</dbReference>
<dbReference type="RefSeq" id="XP_015589344.1">
    <property type="nucleotide sequence ID" value="XM_015733858.2"/>
</dbReference>
<dbReference type="Proteomes" id="UP000694920">
    <property type="component" value="Unplaced"/>
</dbReference>
<evidence type="ECO:0000313" key="3">
    <source>
        <dbReference type="Proteomes" id="UP000694920"/>
    </source>
</evidence>
<dbReference type="AlphaFoldDB" id="A0AAJ7VYJ0"/>
<organism evidence="3 5">
    <name type="scientific">Cephus cinctus</name>
    <name type="common">Wheat stem sawfly</name>
    <dbReference type="NCBI Taxonomy" id="211228"/>
    <lineage>
        <taxon>Eukaryota</taxon>
        <taxon>Metazoa</taxon>
        <taxon>Ecdysozoa</taxon>
        <taxon>Arthropoda</taxon>
        <taxon>Hexapoda</taxon>
        <taxon>Insecta</taxon>
        <taxon>Pterygota</taxon>
        <taxon>Neoptera</taxon>
        <taxon>Endopterygota</taxon>
        <taxon>Hymenoptera</taxon>
        <taxon>Cephoidea</taxon>
        <taxon>Cephidae</taxon>
        <taxon>Cephus</taxon>
    </lineage>
</organism>
<accession>A0AAJ7VYJ0</accession>
<evidence type="ECO:0000256" key="1">
    <source>
        <dbReference type="SAM" id="MobiDB-lite"/>
    </source>
</evidence>
<proteinExistence type="predicted"/>
<feature type="region of interest" description="Disordered" evidence="1">
    <location>
        <begin position="176"/>
        <end position="203"/>
    </location>
</feature>
<dbReference type="GeneID" id="107264983"/>
<evidence type="ECO:0000313" key="4">
    <source>
        <dbReference type="RefSeq" id="XP_015589344.1"/>
    </source>
</evidence>
<evidence type="ECO:0000313" key="5">
    <source>
        <dbReference type="RefSeq" id="XP_024937968.1"/>
    </source>
</evidence>
<gene>
    <name evidence="4 5" type="primary">LOC107264983</name>
</gene>
<sequence>MESIATETVTLGQLHQTLKEVYRKLNSLTMKITNVEADMRAVRDCLSSEQIRATGGIDLDELGLPFSTSEQLKNFDRQLSDATFRSSMVKALIVIGGGDIQSTISGILVKILRNALAEEYSFKGRKGKMAFKDFYNVVTLIIKVVRTHKPHATDKEITEANSTWLSQAKTRRIREEAKQARCRAEKQKEASSRIYREDRESEM</sequence>
<dbReference type="RefSeq" id="XP_024937968.1">
    <property type="nucleotide sequence ID" value="XM_025082200.1"/>
</dbReference>
<protein>
    <submittedName>
        <fullName evidence="4 5">Uncharacterized protein LOC107264983 isoform X1</fullName>
    </submittedName>
</protein>
<keyword evidence="3" id="KW-1185">Reference proteome</keyword>
<evidence type="ECO:0000259" key="2">
    <source>
        <dbReference type="Pfam" id="PF16064"/>
    </source>
</evidence>
<dbReference type="Pfam" id="PF16064">
    <property type="entry name" value="DUF4806"/>
    <property type="match status" value="1"/>
</dbReference>
<dbReference type="KEGG" id="ccin:107264983"/>
<feature type="domain" description="DUF4806" evidence="2">
    <location>
        <begin position="64"/>
        <end position="143"/>
    </location>
</feature>
<reference evidence="4 5" key="1">
    <citation type="submission" date="2025-04" db="UniProtKB">
        <authorList>
            <consortium name="RefSeq"/>
        </authorList>
    </citation>
    <scope>IDENTIFICATION</scope>
</reference>